<sequence length="80" mass="9048">GVVAGPFVRGCETERWICVVCSGLWLVSRTSSRDSCVAYPFVACTRVVVCRLLTCSYSIMRRCCYIFRCFTTLHIITIVL</sequence>
<accession>A0A843VB68</accession>
<reference evidence="1" key="1">
    <citation type="submission" date="2017-07" db="EMBL/GenBank/DDBJ databases">
        <title>Taro Niue Genome Assembly and Annotation.</title>
        <authorList>
            <person name="Atibalentja N."/>
            <person name="Keating K."/>
            <person name="Fields C.J."/>
        </authorList>
    </citation>
    <scope>NUCLEOTIDE SEQUENCE</scope>
    <source>
        <strain evidence="1">Niue_2</strain>
        <tissue evidence="1">Leaf</tissue>
    </source>
</reference>
<dbReference type="EMBL" id="NMUH01001524">
    <property type="protein sequence ID" value="MQL93165.1"/>
    <property type="molecule type" value="Genomic_DNA"/>
</dbReference>
<evidence type="ECO:0000313" key="1">
    <source>
        <dbReference type="EMBL" id="MQL93165.1"/>
    </source>
</evidence>
<proteinExistence type="predicted"/>
<comment type="caution">
    <text evidence="1">The sequence shown here is derived from an EMBL/GenBank/DDBJ whole genome shotgun (WGS) entry which is preliminary data.</text>
</comment>
<feature type="non-terminal residue" evidence="1">
    <location>
        <position position="1"/>
    </location>
</feature>
<organism evidence="1 2">
    <name type="scientific">Colocasia esculenta</name>
    <name type="common">Wild taro</name>
    <name type="synonym">Arum esculentum</name>
    <dbReference type="NCBI Taxonomy" id="4460"/>
    <lineage>
        <taxon>Eukaryota</taxon>
        <taxon>Viridiplantae</taxon>
        <taxon>Streptophyta</taxon>
        <taxon>Embryophyta</taxon>
        <taxon>Tracheophyta</taxon>
        <taxon>Spermatophyta</taxon>
        <taxon>Magnoliopsida</taxon>
        <taxon>Liliopsida</taxon>
        <taxon>Araceae</taxon>
        <taxon>Aroideae</taxon>
        <taxon>Colocasieae</taxon>
        <taxon>Colocasia</taxon>
    </lineage>
</organism>
<gene>
    <name evidence="1" type="ORF">Taro_025798</name>
</gene>
<name>A0A843VB68_COLES</name>
<dbReference type="AlphaFoldDB" id="A0A843VB68"/>
<dbReference type="Proteomes" id="UP000652761">
    <property type="component" value="Unassembled WGS sequence"/>
</dbReference>
<evidence type="ECO:0000313" key="2">
    <source>
        <dbReference type="Proteomes" id="UP000652761"/>
    </source>
</evidence>
<protein>
    <submittedName>
        <fullName evidence="1">Uncharacterized protein</fullName>
    </submittedName>
</protein>
<keyword evidence="2" id="KW-1185">Reference proteome</keyword>